<organism evidence="3 4">
    <name type="scientific">Paeniglutamicibacter kerguelensis</name>
    <dbReference type="NCBI Taxonomy" id="254788"/>
    <lineage>
        <taxon>Bacteria</taxon>
        <taxon>Bacillati</taxon>
        <taxon>Actinomycetota</taxon>
        <taxon>Actinomycetes</taxon>
        <taxon>Micrococcales</taxon>
        <taxon>Micrococcaceae</taxon>
        <taxon>Paeniglutamicibacter</taxon>
    </lineage>
</organism>
<dbReference type="Gene3D" id="3.30.465.10">
    <property type="match status" value="1"/>
</dbReference>
<dbReference type="Gene3D" id="3.30.43.10">
    <property type="entry name" value="Uridine Diphospho-n-acetylenolpyruvylglucosamine Reductase, domain 2"/>
    <property type="match status" value="1"/>
</dbReference>
<name>A0ABS4XK22_9MICC</name>
<protein>
    <submittedName>
        <fullName evidence="3">L-gulonolactone oxidase</fullName>
        <ecNumber evidence="3">1.1.3.8</ecNumber>
    </submittedName>
</protein>
<evidence type="ECO:0000256" key="1">
    <source>
        <dbReference type="ARBA" id="ARBA00023002"/>
    </source>
</evidence>
<dbReference type="EC" id="1.1.3.8" evidence="3"/>
<evidence type="ECO:0000313" key="4">
    <source>
        <dbReference type="Proteomes" id="UP001296993"/>
    </source>
</evidence>
<dbReference type="PANTHER" id="PTHR43762:SF1">
    <property type="entry name" value="D-ARABINONO-1,4-LACTONE OXIDASE"/>
    <property type="match status" value="1"/>
</dbReference>
<dbReference type="PROSITE" id="PS51387">
    <property type="entry name" value="FAD_PCMH"/>
    <property type="match status" value="1"/>
</dbReference>
<keyword evidence="4" id="KW-1185">Reference proteome</keyword>
<dbReference type="InterPro" id="IPR016171">
    <property type="entry name" value="Vanillyl_alc_oxidase_C-sub2"/>
</dbReference>
<dbReference type="EMBL" id="JAGIOF010000004">
    <property type="protein sequence ID" value="MBP2388815.1"/>
    <property type="molecule type" value="Genomic_DNA"/>
</dbReference>
<dbReference type="Proteomes" id="UP001296993">
    <property type="component" value="Unassembled WGS sequence"/>
</dbReference>
<comment type="caution">
    <text evidence="3">The sequence shown here is derived from an EMBL/GenBank/DDBJ whole genome shotgun (WGS) entry which is preliminary data.</text>
</comment>
<dbReference type="PANTHER" id="PTHR43762">
    <property type="entry name" value="L-GULONOLACTONE OXIDASE"/>
    <property type="match status" value="1"/>
</dbReference>
<dbReference type="InterPro" id="IPR010031">
    <property type="entry name" value="FAD_lactone_oxidase-like"/>
</dbReference>
<reference evidence="3 4" key="1">
    <citation type="submission" date="2021-03" db="EMBL/GenBank/DDBJ databases">
        <title>Sequencing the genomes of 1000 actinobacteria strains.</title>
        <authorList>
            <person name="Klenk H.-P."/>
        </authorList>
    </citation>
    <scope>NUCLEOTIDE SEQUENCE [LARGE SCALE GENOMIC DNA]</scope>
    <source>
        <strain evidence="3 4">DSM 15797</strain>
    </source>
</reference>
<dbReference type="InterPro" id="IPR006094">
    <property type="entry name" value="Oxid_FAD_bind_N"/>
</dbReference>
<dbReference type="GO" id="GO:0050105">
    <property type="term" value="F:L-gulonolactone oxidase activity"/>
    <property type="evidence" value="ECO:0007669"/>
    <property type="project" value="UniProtKB-EC"/>
</dbReference>
<dbReference type="Gene3D" id="1.10.45.10">
    <property type="entry name" value="Vanillyl-alcohol Oxidase, Chain A, domain 4"/>
    <property type="match status" value="1"/>
</dbReference>
<sequence length="444" mass="48494">MRNPRIPGLSKSGTWRNWASSAMATPDTVAMPRDEAEVMELLGAANDTGSTLKVVGGAHSFTPLAATSGTLLSLDHFSGIIRVDLPTNQVRFRAGTRLRDIGRLLEPYGLALANMGDIDHQSLAGAINTSTHGTGLAFTGFSGAVTALRIILPDGEARECSPTLNPGLFQAARVGLGALGVLTEITLQCVPRFKLHAREEPEPLAGMLESFVDRVVLSDHLEFYWFPYTDTALAKTNMRLPDDAPLDPVPWHGRLISDELVGNAAFAALCQVGAKIPATVPPINKLAAKALAVRSYTDQSERVFVAPRRVRFREMEYSVELAALPEVFAAVRTALESHPQKISFPLEVRATGADDTWLGTASGRQSAYIAVHRYAGEPSREFFQAMEQVFVHYGGRPHWGKLHTRDSSYLSSVYPRFDEFLAQRDAADPQGTMLNEHLRHILGR</sequence>
<dbReference type="Pfam" id="PF04030">
    <property type="entry name" value="ALO"/>
    <property type="match status" value="1"/>
</dbReference>
<gene>
    <name evidence="3" type="ORF">JOF47_004388</name>
</gene>
<dbReference type="InterPro" id="IPR036318">
    <property type="entry name" value="FAD-bd_PCMH-like_sf"/>
</dbReference>
<dbReference type="InterPro" id="IPR016166">
    <property type="entry name" value="FAD-bd_PCMH"/>
</dbReference>
<dbReference type="Gene3D" id="3.30.70.2520">
    <property type="match status" value="1"/>
</dbReference>
<dbReference type="InterPro" id="IPR016169">
    <property type="entry name" value="FAD-bd_PCMH_sub2"/>
</dbReference>
<evidence type="ECO:0000259" key="2">
    <source>
        <dbReference type="PROSITE" id="PS51387"/>
    </source>
</evidence>
<dbReference type="InterPro" id="IPR007173">
    <property type="entry name" value="ALO_C"/>
</dbReference>
<dbReference type="RefSeq" id="WP_210002694.1">
    <property type="nucleotide sequence ID" value="NZ_BAAAJY010000014.1"/>
</dbReference>
<keyword evidence="1 3" id="KW-0560">Oxidoreductase</keyword>
<dbReference type="Pfam" id="PF01565">
    <property type="entry name" value="FAD_binding_4"/>
    <property type="match status" value="1"/>
</dbReference>
<dbReference type="NCBIfam" id="TIGR01679">
    <property type="entry name" value="bact_FAD_ox"/>
    <property type="match status" value="1"/>
</dbReference>
<feature type="domain" description="FAD-binding PCMH-type" evidence="2">
    <location>
        <begin position="22"/>
        <end position="192"/>
    </location>
</feature>
<evidence type="ECO:0000313" key="3">
    <source>
        <dbReference type="EMBL" id="MBP2388815.1"/>
    </source>
</evidence>
<dbReference type="InterPro" id="IPR016167">
    <property type="entry name" value="FAD-bd_PCMH_sub1"/>
</dbReference>
<dbReference type="SUPFAM" id="SSF56176">
    <property type="entry name" value="FAD-binding/transporter-associated domain-like"/>
    <property type="match status" value="1"/>
</dbReference>
<proteinExistence type="predicted"/>
<accession>A0ABS4XK22</accession>
<dbReference type="PIRSF" id="PIRSF000136">
    <property type="entry name" value="LGO_GLO"/>
    <property type="match status" value="1"/>
</dbReference>